<protein>
    <submittedName>
        <fullName evidence="7">Hypothetical membrane protein</fullName>
    </submittedName>
</protein>
<evidence type="ECO:0000256" key="5">
    <source>
        <dbReference type="ARBA" id="ARBA00023136"/>
    </source>
</evidence>
<accession>C1AS31</accession>
<dbReference type="KEGG" id="rop:ROP_00330"/>
<evidence type="ECO:0000256" key="3">
    <source>
        <dbReference type="ARBA" id="ARBA00022692"/>
    </source>
</evidence>
<proteinExistence type="predicted"/>
<dbReference type="GO" id="GO:0005886">
    <property type="term" value="C:plasma membrane"/>
    <property type="evidence" value="ECO:0007669"/>
    <property type="project" value="UniProtKB-SubCell"/>
</dbReference>
<comment type="subcellular location">
    <subcellularLocation>
        <location evidence="1">Cell membrane</location>
        <topology evidence="1">Multi-pass membrane protein</topology>
    </subcellularLocation>
</comment>
<feature type="transmembrane region" description="Helical" evidence="6">
    <location>
        <begin position="12"/>
        <end position="34"/>
    </location>
</feature>
<evidence type="ECO:0000313" key="8">
    <source>
        <dbReference type="Proteomes" id="UP000002212"/>
    </source>
</evidence>
<feature type="transmembrane region" description="Helical" evidence="6">
    <location>
        <begin position="158"/>
        <end position="178"/>
    </location>
</feature>
<evidence type="ECO:0000256" key="4">
    <source>
        <dbReference type="ARBA" id="ARBA00022989"/>
    </source>
</evidence>
<keyword evidence="2" id="KW-1003">Cell membrane</keyword>
<sequence>MISAHDAHTTGTLGSGTVVALLLIAAVAAGYLVLAVRRRREARGWSIWRSASFLTGIALLALAVTPTLSPYPVGDFRGHMHQHLLLGMYAPLGLVLGAPITLLLRSIPPRHGRPIGRVLRSRPAHLLAHPVVALTLSVGGLAALYFTPLYTATTTDEALHLLVHTHFLLAGYLFAWVIAGPDPAPHRPSVPVRLVVLGVAIAGHAVISQLMYAGLFVQIPVPPDQRQGAGELMYYGGDVAELLLAVALLLTWRPDRHRPARPTDQISAPTAAT</sequence>
<dbReference type="STRING" id="632772.ROP_00330"/>
<feature type="transmembrane region" description="Helical" evidence="6">
    <location>
        <begin position="232"/>
        <end position="252"/>
    </location>
</feature>
<reference evidence="7 8" key="1">
    <citation type="submission" date="2009-03" db="EMBL/GenBank/DDBJ databases">
        <title>Comparison of the complete genome sequences of Rhodococcus erythropolis PR4 and Rhodococcus opacus B4.</title>
        <authorList>
            <person name="Takarada H."/>
            <person name="Sekine M."/>
            <person name="Hosoyama A."/>
            <person name="Yamada R."/>
            <person name="Fujisawa T."/>
            <person name="Omata S."/>
            <person name="Shimizu A."/>
            <person name="Tsukatani N."/>
            <person name="Tanikawa S."/>
            <person name="Fujita N."/>
            <person name="Harayama S."/>
        </authorList>
    </citation>
    <scope>NUCLEOTIDE SEQUENCE [LARGE SCALE GENOMIC DNA]</scope>
    <source>
        <strain evidence="7 8">B4</strain>
    </source>
</reference>
<feature type="transmembrane region" description="Helical" evidence="6">
    <location>
        <begin position="190"/>
        <end position="212"/>
    </location>
</feature>
<evidence type="ECO:0000313" key="7">
    <source>
        <dbReference type="EMBL" id="BAH48280.1"/>
    </source>
</evidence>
<dbReference type="Proteomes" id="UP000002212">
    <property type="component" value="Chromosome"/>
</dbReference>
<dbReference type="OrthoDB" id="5024156at2"/>
<keyword evidence="3 6" id="KW-0812">Transmembrane</keyword>
<dbReference type="AlphaFoldDB" id="C1AS31"/>
<dbReference type="RefSeq" id="WP_012687302.1">
    <property type="nucleotide sequence ID" value="NC_012522.1"/>
</dbReference>
<dbReference type="EMBL" id="AP011115">
    <property type="protein sequence ID" value="BAH48280.1"/>
    <property type="molecule type" value="Genomic_DNA"/>
</dbReference>
<dbReference type="HOGENOM" id="CLU_054944_2_0_11"/>
<evidence type="ECO:0000256" key="1">
    <source>
        <dbReference type="ARBA" id="ARBA00004651"/>
    </source>
</evidence>
<feature type="transmembrane region" description="Helical" evidence="6">
    <location>
        <begin position="46"/>
        <end position="64"/>
    </location>
</feature>
<evidence type="ECO:0000256" key="6">
    <source>
        <dbReference type="SAM" id="Phobius"/>
    </source>
</evidence>
<name>C1AS31_RHOOB</name>
<feature type="transmembrane region" description="Helical" evidence="6">
    <location>
        <begin position="126"/>
        <end position="146"/>
    </location>
</feature>
<keyword evidence="5 6" id="KW-0472">Membrane</keyword>
<dbReference type="Pfam" id="PF09678">
    <property type="entry name" value="Caa3_CtaG"/>
    <property type="match status" value="1"/>
</dbReference>
<dbReference type="PATRIC" id="fig|632772.20.peg.37"/>
<feature type="transmembrane region" description="Helical" evidence="6">
    <location>
        <begin position="84"/>
        <end position="105"/>
    </location>
</feature>
<evidence type="ECO:0000256" key="2">
    <source>
        <dbReference type="ARBA" id="ARBA00022475"/>
    </source>
</evidence>
<keyword evidence="4 6" id="KW-1133">Transmembrane helix</keyword>
<organism evidence="7 8">
    <name type="scientific">Rhodococcus opacus (strain B4)</name>
    <dbReference type="NCBI Taxonomy" id="632772"/>
    <lineage>
        <taxon>Bacteria</taxon>
        <taxon>Bacillati</taxon>
        <taxon>Actinomycetota</taxon>
        <taxon>Actinomycetes</taxon>
        <taxon>Mycobacteriales</taxon>
        <taxon>Nocardiaceae</taxon>
        <taxon>Rhodococcus</taxon>
    </lineage>
</organism>
<gene>
    <name evidence="7" type="ordered locus">ROP_00330</name>
</gene>
<dbReference type="InterPro" id="IPR019108">
    <property type="entry name" value="Caa3_assmbl_CtaG-rel"/>
</dbReference>